<comment type="caution">
    <text evidence="3">The sequence shown here is derived from an EMBL/GenBank/DDBJ whole genome shotgun (WGS) entry which is preliminary data.</text>
</comment>
<gene>
    <name evidence="3" type="ORF">E2C01_069793</name>
</gene>
<reference evidence="3 4" key="1">
    <citation type="submission" date="2019-05" db="EMBL/GenBank/DDBJ databases">
        <title>Another draft genome of Portunus trituberculatus and its Hox gene families provides insights of decapod evolution.</title>
        <authorList>
            <person name="Jeong J.-H."/>
            <person name="Song I."/>
            <person name="Kim S."/>
            <person name="Choi T."/>
            <person name="Kim D."/>
            <person name="Ryu S."/>
            <person name="Kim W."/>
        </authorList>
    </citation>
    <scope>NUCLEOTIDE SEQUENCE [LARGE SCALE GENOMIC DNA]</scope>
    <source>
        <tissue evidence="3">Muscle</tissue>
    </source>
</reference>
<evidence type="ECO:0000313" key="4">
    <source>
        <dbReference type="Proteomes" id="UP000324222"/>
    </source>
</evidence>
<evidence type="ECO:0000256" key="2">
    <source>
        <dbReference type="SAM" id="Phobius"/>
    </source>
</evidence>
<feature type="transmembrane region" description="Helical" evidence="2">
    <location>
        <begin position="90"/>
        <end position="109"/>
    </location>
</feature>
<keyword evidence="2" id="KW-0472">Membrane</keyword>
<feature type="compositionally biased region" description="Basic and acidic residues" evidence="1">
    <location>
        <begin position="72"/>
        <end position="83"/>
    </location>
</feature>
<dbReference type="EMBL" id="VSRR010041058">
    <property type="protein sequence ID" value="MPC75406.1"/>
    <property type="molecule type" value="Genomic_DNA"/>
</dbReference>
<accession>A0A5B7I0D3</accession>
<dbReference type="OrthoDB" id="42382at2759"/>
<organism evidence="3 4">
    <name type="scientific">Portunus trituberculatus</name>
    <name type="common">Swimming crab</name>
    <name type="synonym">Neptunus trituberculatus</name>
    <dbReference type="NCBI Taxonomy" id="210409"/>
    <lineage>
        <taxon>Eukaryota</taxon>
        <taxon>Metazoa</taxon>
        <taxon>Ecdysozoa</taxon>
        <taxon>Arthropoda</taxon>
        <taxon>Crustacea</taxon>
        <taxon>Multicrustacea</taxon>
        <taxon>Malacostraca</taxon>
        <taxon>Eumalacostraca</taxon>
        <taxon>Eucarida</taxon>
        <taxon>Decapoda</taxon>
        <taxon>Pleocyemata</taxon>
        <taxon>Brachyura</taxon>
        <taxon>Eubrachyura</taxon>
        <taxon>Portunoidea</taxon>
        <taxon>Portunidae</taxon>
        <taxon>Portuninae</taxon>
        <taxon>Portunus</taxon>
    </lineage>
</organism>
<name>A0A5B7I0D3_PORTR</name>
<dbReference type="Proteomes" id="UP000324222">
    <property type="component" value="Unassembled WGS sequence"/>
</dbReference>
<evidence type="ECO:0000256" key="1">
    <source>
        <dbReference type="SAM" id="MobiDB-lite"/>
    </source>
</evidence>
<evidence type="ECO:0000313" key="3">
    <source>
        <dbReference type="EMBL" id="MPC75406.1"/>
    </source>
</evidence>
<keyword evidence="2" id="KW-0812">Transmembrane</keyword>
<dbReference type="AlphaFoldDB" id="A0A5B7I0D3"/>
<feature type="region of interest" description="Disordered" evidence="1">
    <location>
        <begin position="29"/>
        <end position="83"/>
    </location>
</feature>
<keyword evidence="2" id="KW-1133">Transmembrane helix</keyword>
<keyword evidence="4" id="KW-1185">Reference proteome</keyword>
<protein>
    <submittedName>
        <fullName evidence="3">Uncharacterized protein</fullName>
    </submittedName>
</protein>
<sequence>MGVERESQHLKGLTDDFARPLRWHAVAVGGKGEARREQEAESLPGLEELPAEGSVRAEPIVAVSQDPGNQSLDRKDGGRHAESSIESGKIVVIVIGVIVFLCVFSFFFYECI</sequence>
<proteinExistence type="predicted"/>